<dbReference type="RefSeq" id="WP_057953317.1">
    <property type="nucleotide sequence ID" value="NZ_CP013118.1"/>
</dbReference>
<dbReference type="AlphaFoldDB" id="A0A0S2I0L1"/>
<keyword evidence="2" id="KW-1185">Reference proteome</keyword>
<dbReference type="STRING" id="1307839.L21SP5_02263"/>
<dbReference type="Gene3D" id="3.30.2060.10">
    <property type="entry name" value="Penicillin-binding protein 1b domain"/>
    <property type="match status" value="1"/>
</dbReference>
<organism evidence="1 2">
    <name type="scientific">Salinivirga cyanobacteriivorans</name>
    <dbReference type="NCBI Taxonomy" id="1307839"/>
    <lineage>
        <taxon>Bacteria</taxon>
        <taxon>Pseudomonadati</taxon>
        <taxon>Bacteroidota</taxon>
        <taxon>Bacteroidia</taxon>
        <taxon>Bacteroidales</taxon>
        <taxon>Salinivirgaceae</taxon>
        <taxon>Salinivirga</taxon>
    </lineage>
</organism>
<sequence>MEKNLKKLNNTHSLEELNHWLVDASFNKKVLQQIEKDFSQSDLSLDIESPEIISLMQEHIEKLLHDDFAKLMNLLYRIDLSESKIESLRAYDPTMPERDVITFLVIQREMQKVMFREMYKNRL</sequence>
<proteinExistence type="predicted"/>
<dbReference type="Proteomes" id="UP000064893">
    <property type="component" value="Chromosome"/>
</dbReference>
<protein>
    <submittedName>
        <fullName evidence="1">Uncharacterized protein</fullName>
    </submittedName>
</protein>
<evidence type="ECO:0000313" key="1">
    <source>
        <dbReference type="EMBL" id="ALO15896.1"/>
    </source>
</evidence>
<dbReference type="EMBL" id="CP013118">
    <property type="protein sequence ID" value="ALO15896.1"/>
    <property type="molecule type" value="Genomic_DNA"/>
</dbReference>
<dbReference type="OrthoDB" id="1120195at2"/>
<dbReference type="KEGG" id="blq:L21SP5_02263"/>
<reference evidence="1 2" key="1">
    <citation type="submission" date="2015-11" db="EMBL/GenBank/DDBJ databases">
        <title>Description and complete genome sequence of a novel strain predominating in hypersaline microbial mats and representing a new family of the Bacteriodetes phylum.</title>
        <authorList>
            <person name="Spring S."/>
            <person name="Bunk B."/>
            <person name="Sproer C."/>
            <person name="Klenk H.-P."/>
        </authorList>
    </citation>
    <scope>NUCLEOTIDE SEQUENCE [LARGE SCALE GENOMIC DNA]</scope>
    <source>
        <strain evidence="1 2">L21-Spi-D4</strain>
    </source>
</reference>
<accession>A0A0S2I0L1</accession>
<name>A0A0S2I0L1_9BACT</name>
<evidence type="ECO:0000313" key="2">
    <source>
        <dbReference type="Proteomes" id="UP000064893"/>
    </source>
</evidence>
<gene>
    <name evidence="1" type="ORF">L21SP5_02263</name>
</gene>